<dbReference type="CDD" id="cd17569">
    <property type="entry name" value="REC_HupR-like"/>
    <property type="match status" value="1"/>
</dbReference>
<evidence type="ECO:0000313" key="4">
    <source>
        <dbReference type="Proteomes" id="UP001568698"/>
    </source>
</evidence>
<dbReference type="SMART" id="SM00448">
    <property type="entry name" value="REC"/>
    <property type="match status" value="1"/>
</dbReference>
<dbReference type="InterPro" id="IPR001789">
    <property type="entry name" value="Sig_transdc_resp-reg_receiver"/>
</dbReference>
<dbReference type="PANTHER" id="PTHR45228:SF8">
    <property type="entry name" value="TWO-COMPONENT RESPONSE REGULATOR-RELATED"/>
    <property type="match status" value="1"/>
</dbReference>
<name>A0ABV4K4Z6_9BACT</name>
<dbReference type="RefSeq" id="WP_371386613.1">
    <property type="nucleotide sequence ID" value="NZ_JBGLYH010000024.1"/>
</dbReference>
<feature type="modified residue" description="4-aspartylphosphate" evidence="1">
    <location>
        <position position="53"/>
    </location>
</feature>
<protein>
    <submittedName>
        <fullName evidence="3">HD domain-containing phosphohydrolase</fullName>
    </submittedName>
</protein>
<dbReference type="Pfam" id="PF13487">
    <property type="entry name" value="HD_5"/>
    <property type="match status" value="1"/>
</dbReference>
<dbReference type="Proteomes" id="UP001568698">
    <property type="component" value="Unassembled WGS sequence"/>
</dbReference>
<keyword evidence="1" id="KW-0597">Phosphoprotein</keyword>
<dbReference type="PANTHER" id="PTHR45228">
    <property type="entry name" value="CYCLIC DI-GMP PHOSPHODIESTERASE TM_0186-RELATED"/>
    <property type="match status" value="1"/>
</dbReference>
<reference evidence="3 4" key="1">
    <citation type="submission" date="2024-08" db="EMBL/GenBank/DDBJ databases">
        <title>Sulfate-reducing bacteria isolated from formation water of the oil field in Kazakhstan and description of Pseudodesulfovibrio sp.</title>
        <authorList>
            <person name="Bidzhieva S.K."/>
            <person name="Tourova T.P."/>
            <person name="Grouzdev D.S."/>
            <person name="Beletsky A.V."/>
            <person name="Sokolova D.S."/>
            <person name="Samigullina S.R."/>
            <person name="Poltaraus A.B."/>
            <person name="Avtukh A.N."/>
            <person name="Tereshina V.M."/>
            <person name="Zhaparov N.S."/>
            <person name="Mardanov A.V."/>
            <person name="Nazina T.N."/>
        </authorList>
    </citation>
    <scope>NUCLEOTIDE SEQUENCE [LARGE SCALE GENOMIC DNA]</scope>
    <source>
        <strain evidence="3 4">9FUS</strain>
    </source>
</reference>
<accession>A0ABV4K4Z6</accession>
<dbReference type="Gene3D" id="3.40.50.2300">
    <property type="match status" value="1"/>
</dbReference>
<dbReference type="SUPFAM" id="SSF52172">
    <property type="entry name" value="CheY-like"/>
    <property type="match status" value="1"/>
</dbReference>
<organism evidence="3 4">
    <name type="scientific">Pseudodesulfovibrio karagichevae</name>
    <dbReference type="NCBI Taxonomy" id="3239305"/>
    <lineage>
        <taxon>Bacteria</taxon>
        <taxon>Pseudomonadati</taxon>
        <taxon>Thermodesulfobacteriota</taxon>
        <taxon>Desulfovibrionia</taxon>
        <taxon>Desulfovibrionales</taxon>
        <taxon>Desulfovibrionaceae</taxon>
    </lineage>
</organism>
<comment type="caution">
    <text evidence="3">The sequence shown here is derived from an EMBL/GenBank/DDBJ whole genome shotgun (WGS) entry which is preliminary data.</text>
</comment>
<gene>
    <name evidence="3" type="ORF">AB6M95_10080</name>
</gene>
<evidence type="ECO:0000259" key="2">
    <source>
        <dbReference type="PROSITE" id="PS50110"/>
    </source>
</evidence>
<dbReference type="Gene3D" id="1.10.3210.10">
    <property type="entry name" value="Hypothetical protein af1432"/>
    <property type="match status" value="1"/>
</dbReference>
<evidence type="ECO:0000256" key="1">
    <source>
        <dbReference type="PROSITE-ProRule" id="PRU00169"/>
    </source>
</evidence>
<proteinExistence type="predicted"/>
<dbReference type="PROSITE" id="PS50110">
    <property type="entry name" value="RESPONSE_REGULATORY"/>
    <property type="match status" value="1"/>
</dbReference>
<sequence>MKPRILLVDDEPNVLSALRRQLREQYEVDVQSSPAEALKQLDRSKPYAAAVSDYRMPGMNGIEFLNELKTLSPDTTRLMLTGYADLDSAIRAVNDGNVFRFLTKPCEHDNLLQNVADAVRQYELVTAKRVLLEKTLKGSVDLLSEITAMVNPHAGERINRVRRYVRYFAEKKDIKDLWRYDIAAMLCQLGTLILPPGTLETLEQGEDLSPEQAQMWEMHPVIAQSLVTKLPRLQSIADMIAYQLKGFDGTGTPRDNLKEEDIPLGGRILKIALDYDMARQREENPQKAFLSMEKTIEEYDPELMYYLEGMLGVEARYAIRTVPLQELTPGMVLHQDVVSRQGALLVRKSLELTKDKIDRMHMFAEKVGIPETFTVLVPETAD</sequence>
<dbReference type="InterPro" id="IPR052020">
    <property type="entry name" value="Cyclic_di-GMP/3'3'-cGAMP_PDE"/>
</dbReference>
<evidence type="ECO:0000313" key="3">
    <source>
        <dbReference type="EMBL" id="MEZ7197095.1"/>
    </source>
</evidence>
<feature type="domain" description="Response regulatory" evidence="2">
    <location>
        <begin position="4"/>
        <end position="119"/>
    </location>
</feature>
<keyword evidence="4" id="KW-1185">Reference proteome</keyword>
<dbReference type="EMBL" id="JBGLYH010000024">
    <property type="protein sequence ID" value="MEZ7197095.1"/>
    <property type="molecule type" value="Genomic_DNA"/>
</dbReference>
<dbReference type="InterPro" id="IPR011006">
    <property type="entry name" value="CheY-like_superfamily"/>
</dbReference>
<dbReference type="Pfam" id="PF00072">
    <property type="entry name" value="Response_reg"/>
    <property type="match status" value="1"/>
</dbReference>